<evidence type="ECO:0000313" key="1">
    <source>
        <dbReference type="EMBL" id="BAI64595.1"/>
    </source>
</evidence>
<reference evidence="1 2" key="2">
    <citation type="journal article" date="2010" name="J Osaka Dent Univ">
        <title>Isolation and identification of Rothia mucilaginosa from persistent apical periodontitis lesions.</title>
        <authorList>
            <person name="Yamane K."/>
            <person name="Yoshida M."/>
            <person name="Fujihira T."/>
            <person name="Baba T."/>
            <person name="Tsuji N."/>
            <person name="Hayashi H."/>
            <person name="Sugimori C."/>
            <person name="Yamanaka T."/>
            <person name="Mashimo C."/>
            <person name="Nambu T."/>
            <person name="Kawai H."/>
            <person name="Fukushima H."/>
        </authorList>
    </citation>
    <scope>NUCLEOTIDE SEQUENCE [LARGE SCALE GENOMIC DNA]</scope>
    <source>
        <strain evidence="1 2">DY-18</strain>
    </source>
</reference>
<dbReference type="KEGG" id="rmu:RMDY18_07630"/>
<reference evidence="1 2" key="3">
    <citation type="journal article" date="2010" name="Sequencing">
        <title>Complete Genome Sequence of Rothia mucilaginosa DY-18: A Clinical Isolate with Dense Meshwork-Like Structures from a Persistent Apical Periodontitis Lesion.</title>
        <authorList>
            <person name="Yamane K."/>
            <person name="Nambu T."/>
            <person name="Yamanaka T."/>
            <person name="Mashimo C."/>
            <person name="Sugimori C."/>
            <person name="Leung K.-P."/>
            <person name="Fukushima H."/>
        </authorList>
    </citation>
    <scope>NUCLEOTIDE SEQUENCE [LARGE SCALE GENOMIC DNA]</scope>
    <source>
        <strain evidence="1 2">DY-18</strain>
    </source>
</reference>
<accession>D2NSG9</accession>
<dbReference type="AlphaFoldDB" id="D2NSG9"/>
<name>D2NSG9_ROTMD</name>
<keyword evidence="2" id="KW-1185">Reference proteome</keyword>
<organism evidence="1 2">
    <name type="scientific">Rothia mucilaginosa (strain DY-18)</name>
    <name type="common">Stomatococcus mucilaginosus</name>
    <dbReference type="NCBI Taxonomy" id="680646"/>
    <lineage>
        <taxon>Bacteria</taxon>
        <taxon>Bacillati</taxon>
        <taxon>Actinomycetota</taxon>
        <taxon>Actinomycetes</taxon>
        <taxon>Micrococcales</taxon>
        <taxon>Micrococcaceae</taxon>
        <taxon>Rothia</taxon>
    </lineage>
</organism>
<dbReference type="EMBL" id="AP011540">
    <property type="protein sequence ID" value="BAI64595.1"/>
    <property type="molecule type" value="Genomic_DNA"/>
</dbReference>
<proteinExistence type="predicted"/>
<dbReference type="Proteomes" id="UP000001883">
    <property type="component" value="Chromosome"/>
</dbReference>
<sequence>MQLRGALAEGDLDVAVATNATFGRSVTCGLDGATGNTGSNVGATSATAATELCEANVLAQTVGVVVPLLGQNDCGGGGRSTGATATVACATTCGDDGLVAVEVEADGFVLESVALTVLGALFLLGAIVVVDQVGVGANAVATVTLEAVATLVTGLGGSVDFLVVSGGVAQNAVGGLAGGQVGLGTTVTTDTCGATLTCVNSGGDGGVSSVGQCTLLTCGTFCTISGTTGGTDNGVHVALCAGGPQATCVNCASRSVLLVVVSATGVHEASATAATCNCNGGTVDNQSGGATTGCGVDDALQAGVLRPNSVDALHDACGDGGGQVGGTAVTVALATLCGGQGALTDTTGCADELNGLAGLDLDDTGDLSTGACCDIVVVGTTSATDNLELDLVDQRGNDEGLGALSTRSVTFSGVSCGGLPLTFGGGSKSGNCSRCCDNRSSPCCASDNLAARNVSRHVCPSRVMSF</sequence>
<protein>
    <submittedName>
        <fullName evidence="1">Uncharacterized protein</fullName>
    </submittedName>
</protein>
<evidence type="ECO:0000313" key="2">
    <source>
        <dbReference type="Proteomes" id="UP000001883"/>
    </source>
</evidence>
<reference evidence="2" key="1">
    <citation type="submission" date="2009-07" db="EMBL/GenBank/DDBJ databases">
        <title>Complete genome sequence of Rothia mucilaginosa DJ.</title>
        <authorList>
            <person name="Yamane K."/>
            <person name="Nambu T."/>
            <person name="Mashimo C."/>
            <person name="Sugimori C."/>
            <person name="Yamanaka T."/>
            <person name="Leung K."/>
            <person name="Fukushima H."/>
        </authorList>
    </citation>
    <scope>NUCLEOTIDE SEQUENCE [LARGE SCALE GENOMIC DNA]</scope>
    <source>
        <strain evidence="2">DY-18</strain>
    </source>
</reference>
<gene>
    <name evidence="1" type="ordered locus">RMDY18_07630</name>
</gene>
<dbReference type="HOGENOM" id="CLU_586454_0_0_11"/>